<evidence type="ECO:0000313" key="3">
    <source>
        <dbReference type="EMBL" id="CAD8986942.1"/>
    </source>
</evidence>
<gene>
    <name evidence="3" type="ORF">HAND00432_LOCUS37955</name>
</gene>
<sequence length="205" mass="22359">MGLNKPSVLPAVASTLAMAMLCVGLVASSLYAETQGMDSKADELMDWGSIKASQQLAEYRKAYELDGNPMDRPRGSTSGSEQMASKGARAEMRSIEHLNSQVLPTEHKARRVAGAGKRTSSQMLAHYQALNKEVFPKERLGKQVRQTAEQELSHLKALSASVLPKETARGRHPQSSQALLAHYAKLNQIVFPKMQKARTAGVEDV</sequence>
<organism evidence="3">
    <name type="scientific">Hemiselmis andersenii</name>
    <name type="common">Cryptophyte alga</name>
    <dbReference type="NCBI Taxonomy" id="464988"/>
    <lineage>
        <taxon>Eukaryota</taxon>
        <taxon>Cryptophyceae</taxon>
        <taxon>Cryptomonadales</taxon>
        <taxon>Hemiselmidaceae</taxon>
        <taxon>Hemiselmis</taxon>
    </lineage>
</organism>
<dbReference type="EMBL" id="HBFX01062857">
    <property type="protein sequence ID" value="CAD8986942.1"/>
    <property type="molecule type" value="Transcribed_RNA"/>
</dbReference>
<reference evidence="3" key="1">
    <citation type="submission" date="2021-01" db="EMBL/GenBank/DDBJ databases">
        <authorList>
            <person name="Corre E."/>
            <person name="Pelletier E."/>
            <person name="Niang G."/>
            <person name="Scheremetjew M."/>
            <person name="Finn R."/>
            <person name="Kale V."/>
            <person name="Holt S."/>
            <person name="Cochrane G."/>
            <person name="Meng A."/>
            <person name="Brown T."/>
            <person name="Cohen L."/>
        </authorList>
    </citation>
    <scope>NUCLEOTIDE SEQUENCE</scope>
    <source>
        <strain evidence="3">CCMP644</strain>
    </source>
</reference>
<feature type="compositionally biased region" description="Basic and acidic residues" evidence="1">
    <location>
        <begin position="65"/>
        <end position="74"/>
    </location>
</feature>
<protein>
    <submittedName>
        <fullName evidence="3">Uncharacterized protein</fullName>
    </submittedName>
</protein>
<proteinExistence type="predicted"/>
<accession>A0A6T8PKV3</accession>
<feature type="chain" id="PRO_5030159851" evidence="2">
    <location>
        <begin position="37"/>
        <end position="205"/>
    </location>
</feature>
<feature type="signal peptide" evidence="2">
    <location>
        <begin position="1"/>
        <end position="36"/>
    </location>
</feature>
<feature type="region of interest" description="Disordered" evidence="1">
    <location>
        <begin position="65"/>
        <end position="90"/>
    </location>
</feature>
<name>A0A6T8PKV3_HEMAN</name>
<evidence type="ECO:0000256" key="2">
    <source>
        <dbReference type="SAM" id="SignalP"/>
    </source>
</evidence>
<keyword evidence="2" id="KW-0732">Signal</keyword>
<dbReference type="AlphaFoldDB" id="A0A6T8PKV3"/>
<evidence type="ECO:0000256" key="1">
    <source>
        <dbReference type="SAM" id="MobiDB-lite"/>
    </source>
</evidence>